<dbReference type="GO" id="GO:0004861">
    <property type="term" value="F:cyclin-dependent protein serine/threonine kinase inhibitor activity"/>
    <property type="evidence" value="ECO:0007669"/>
    <property type="project" value="InterPro"/>
</dbReference>
<dbReference type="Pfam" id="PF02234">
    <property type="entry name" value="CDI"/>
    <property type="match status" value="1"/>
</dbReference>
<dbReference type="EMBL" id="JAFNEN010000213">
    <property type="protein sequence ID" value="KAG8189522.1"/>
    <property type="molecule type" value="Genomic_DNA"/>
</dbReference>
<feature type="compositionally biased region" description="Polar residues" evidence="6">
    <location>
        <begin position="83"/>
        <end position="99"/>
    </location>
</feature>
<evidence type="ECO:0000256" key="6">
    <source>
        <dbReference type="SAM" id="MobiDB-lite"/>
    </source>
</evidence>
<reference evidence="8 9" key="1">
    <citation type="journal article" date="2022" name="Nat. Ecol. Evol.">
        <title>A masculinizing supergene underlies an exaggerated male reproductive morph in a spider.</title>
        <authorList>
            <person name="Hendrickx F."/>
            <person name="De Corte Z."/>
            <person name="Sonet G."/>
            <person name="Van Belleghem S.M."/>
            <person name="Kostlbacher S."/>
            <person name="Vangestel C."/>
        </authorList>
    </citation>
    <scope>NUCLEOTIDE SEQUENCE [LARGE SCALE GENOMIC DNA]</scope>
    <source>
        <strain evidence="8">W744_W776</strain>
    </source>
</reference>
<dbReference type="InterPro" id="IPR044898">
    <property type="entry name" value="CDI_dom_sf"/>
</dbReference>
<dbReference type="PANTHER" id="PTHR10265">
    <property type="entry name" value="CYCLIN-DEPENDENT KINASE INHIBITOR 1"/>
    <property type="match status" value="1"/>
</dbReference>
<evidence type="ECO:0000256" key="5">
    <source>
        <dbReference type="ARBA" id="ARBA00023306"/>
    </source>
</evidence>
<dbReference type="GO" id="GO:0051726">
    <property type="term" value="P:regulation of cell cycle"/>
    <property type="evidence" value="ECO:0007669"/>
    <property type="project" value="InterPro"/>
</dbReference>
<feature type="compositionally biased region" description="Low complexity" evidence="6">
    <location>
        <begin position="159"/>
        <end position="178"/>
    </location>
</feature>
<comment type="caution">
    <text evidence="8">The sequence shown here is derived from an EMBL/GenBank/DDBJ whole genome shotgun (WGS) entry which is preliminary data.</text>
</comment>
<organism evidence="8 9">
    <name type="scientific">Oedothorax gibbosus</name>
    <dbReference type="NCBI Taxonomy" id="931172"/>
    <lineage>
        <taxon>Eukaryota</taxon>
        <taxon>Metazoa</taxon>
        <taxon>Ecdysozoa</taxon>
        <taxon>Arthropoda</taxon>
        <taxon>Chelicerata</taxon>
        <taxon>Arachnida</taxon>
        <taxon>Araneae</taxon>
        <taxon>Araneomorphae</taxon>
        <taxon>Entelegynae</taxon>
        <taxon>Araneoidea</taxon>
        <taxon>Linyphiidae</taxon>
        <taxon>Erigoninae</taxon>
        <taxon>Oedothorax</taxon>
    </lineage>
</organism>
<sequence length="178" mass="19848">MCSVQVVLFAEVMGRELRRPGAGVCRRLFSSEAPPTGAADPGRFLRAMEAELRRRDTERWNFDFQKEKPLPGRYLWVPMGKQSANNNELKSSADKTTTPELKDVIVDEVRPSKVSIPKRRKSSSAGAVANQAKITDFMKKRKRTDLEESSANKLKVRRLSSTLATSTPTLSPSVGRPT</sequence>
<keyword evidence="5" id="KW-0131">Cell cycle</keyword>
<evidence type="ECO:0000256" key="2">
    <source>
        <dbReference type="ARBA" id="ARBA00006726"/>
    </source>
</evidence>
<evidence type="ECO:0000256" key="1">
    <source>
        <dbReference type="ARBA" id="ARBA00004123"/>
    </source>
</evidence>
<evidence type="ECO:0000313" key="9">
    <source>
        <dbReference type="Proteomes" id="UP000827092"/>
    </source>
</evidence>
<keyword evidence="4" id="KW-0539">Nucleus</keyword>
<keyword evidence="3" id="KW-0649">Protein kinase inhibitor</keyword>
<comment type="similarity">
    <text evidence="2">Belongs to the CDI family.</text>
</comment>
<feature type="compositionally biased region" description="Basic and acidic residues" evidence="6">
    <location>
        <begin position="100"/>
        <end position="111"/>
    </location>
</feature>
<evidence type="ECO:0000256" key="3">
    <source>
        <dbReference type="ARBA" id="ARBA00023013"/>
    </source>
</evidence>
<evidence type="ECO:0000313" key="8">
    <source>
        <dbReference type="EMBL" id="KAG8189522.1"/>
    </source>
</evidence>
<protein>
    <recommendedName>
        <fullName evidence="7">Cyclin-dependent kinase inhibitor domain-containing protein</fullName>
    </recommendedName>
</protein>
<comment type="subcellular location">
    <subcellularLocation>
        <location evidence="1">Nucleus</location>
    </subcellularLocation>
</comment>
<accession>A0AAV6UYL0</accession>
<dbReference type="PANTHER" id="PTHR10265:SF45">
    <property type="entry name" value="DACAPO"/>
    <property type="match status" value="1"/>
</dbReference>
<keyword evidence="9" id="KW-1185">Reference proteome</keyword>
<name>A0AAV6UYL0_9ARAC</name>
<dbReference type="InterPro" id="IPR003175">
    <property type="entry name" value="CDI_dom"/>
</dbReference>
<evidence type="ECO:0000259" key="7">
    <source>
        <dbReference type="Pfam" id="PF02234"/>
    </source>
</evidence>
<feature type="region of interest" description="Disordered" evidence="6">
    <location>
        <begin position="83"/>
        <end position="178"/>
    </location>
</feature>
<dbReference type="Gene3D" id="4.10.365.10">
    <property type="entry name" value="p27"/>
    <property type="match status" value="1"/>
</dbReference>
<dbReference type="GO" id="GO:0005634">
    <property type="term" value="C:nucleus"/>
    <property type="evidence" value="ECO:0007669"/>
    <property type="project" value="UniProtKB-SubCell"/>
</dbReference>
<evidence type="ECO:0000256" key="4">
    <source>
        <dbReference type="ARBA" id="ARBA00023242"/>
    </source>
</evidence>
<feature type="domain" description="Cyclin-dependent kinase inhibitor" evidence="7">
    <location>
        <begin position="43"/>
        <end position="78"/>
    </location>
</feature>
<gene>
    <name evidence="8" type="ORF">JTE90_008483</name>
</gene>
<dbReference type="AlphaFoldDB" id="A0AAV6UYL0"/>
<dbReference type="Proteomes" id="UP000827092">
    <property type="component" value="Unassembled WGS sequence"/>
</dbReference>
<proteinExistence type="inferred from homology"/>